<proteinExistence type="predicted"/>
<dbReference type="Pfam" id="PF09445">
    <property type="entry name" value="Methyltransf_15"/>
    <property type="match status" value="1"/>
</dbReference>
<dbReference type="AlphaFoldDB" id="F2KSW2"/>
<dbReference type="PANTHER" id="PTHR14741:SF32">
    <property type="entry name" value="TRIMETHYLGUANOSINE SYNTHASE"/>
    <property type="match status" value="1"/>
</dbReference>
<name>F2KSW2_ARCVS</name>
<dbReference type="GO" id="GO:0071164">
    <property type="term" value="F:RNA cap trimethylguanosine synthase activity"/>
    <property type="evidence" value="ECO:0007669"/>
    <property type="project" value="TreeGrafter"/>
</dbReference>
<dbReference type="OrthoDB" id="56872at2157"/>
<dbReference type="RefSeq" id="WP_013683671.1">
    <property type="nucleotide sequence ID" value="NC_015320.1"/>
</dbReference>
<keyword evidence="2" id="KW-1185">Reference proteome</keyword>
<dbReference type="Gene3D" id="3.40.50.150">
    <property type="entry name" value="Vaccinia Virus protein VP39"/>
    <property type="match status" value="1"/>
</dbReference>
<sequence>MRAVQVKIEETDFRKVEKAVSKAVALIRKGLPKERVVRSIKAKGLILSPDDVYEVARCRIKAREKFGELADNLFFDEEGLRYSTPKVVAEYRAKRLKCDVIADVSCGVGGQLLFFATHCKKVYGVEINPKRAIIAALNAMALELNNIEIIAGDALGEEVPVLVRDADIIFSDPARPPGEEIRTIDSLEPNPLRIVEKYSHTTDRIAFELPPQMPPGRVDRWLKGEKEYTSLNFKLNRLALYMGGLADCDVSAISLPSEERVTSEDEAVEIDVASRIGSFIYEVDPAVVKAGLVANLIGKIGLQAEIVKGDKRRTLLTSDGEVKSAFLRRYKVVDVVSFGVEPIRKALRKAGAGKVTLRFSLPPSEYWSVRKKLENGLEGDRWVYLFRIGDSAVIAEPTC</sequence>
<dbReference type="PANTHER" id="PTHR14741">
    <property type="entry name" value="S-ADENOSYLMETHIONINE-DEPENDENT METHYLTRANSFERASE RELATED"/>
    <property type="match status" value="1"/>
</dbReference>
<evidence type="ECO:0000313" key="2">
    <source>
        <dbReference type="Proteomes" id="UP000008136"/>
    </source>
</evidence>
<dbReference type="CDD" id="cd02440">
    <property type="entry name" value="AdoMet_MTases"/>
    <property type="match status" value="1"/>
</dbReference>
<dbReference type="STRING" id="693661.Arcve_0996"/>
<keyword evidence="1" id="KW-0489">Methyltransferase</keyword>
<dbReference type="Proteomes" id="UP000008136">
    <property type="component" value="Chromosome"/>
</dbReference>
<organism evidence="1 2">
    <name type="scientific">Archaeoglobus veneficus (strain DSM 11195 / SNP6)</name>
    <dbReference type="NCBI Taxonomy" id="693661"/>
    <lineage>
        <taxon>Archaea</taxon>
        <taxon>Methanobacteriati</taxon>
        <taxon>Methanobacteriota</taxon>
        <taxon>Archaeoglobi</taxon>
        <taxon>Archaeoglobales</taxon>
        <taxon>Archaeoglobaceae</taxon>
        <taxon>Archaeoglobus</taxon>
    </lineage>
</organism>
<protein>
    <submittedName>
        <fullName evidence="1">RNA cap guanine-N2 methyltransferase</fullName>
    </submittedName>
</protein>
<dbReference type="InterPro" id="IPR019012">
    <property type="entry name" value="RNA_cap_Gua-N2-MeTrfase"/>
</dbReference>
<dbReference type="KEGG" id="ave:Arcve_0996"/>
<dbReference type="SUPFAM" id="SSF53335">
    <property type="entry name" value="S-adenosyl-L-methionine-dependent methyltransferases"/>
    <property type="match status" value="1"/>
</dbReference>
<evidence type="ECO:0000313" key="1">
    <source>
        <dbReference type="EMBL" id="AEA47007.1"/>
    </source>
</evidence>
<dbReference type="HOGENOM" id="CLU_061951_0_0_2"/>
<gene>
    <name evidence="1" type="ordered locus">Arcve_0996</name>
</gene>
<dbReference type="GeneID" id="10394106"/>
<dbReference type="InterPro" id="IPR029063">
    <property type="entry name" value="SAM-dependent_MTases_sf"/>
</dbReference>
<keyword evidence="1" id="KW-0808">Transferase</keyword>
<reference evidence="1 2" key="1">
    <citation type="submission" date="2011-03" db="EMBL/GenBank/DDBJ databases">
        <title>The complete genome of Archaeoglobus veneficus SNP6.</title>
        <authorList>
            <consortium name="US DOE Joint Genome Institute (JGI-PGF)"/>
            <person name="Lucas S."/>
            <person name="Copeland A."/>
            <person name="Lapidus A."/>
            <person name="Bruce D."/>
            <person name="Goodwin L."/>
            <person name="Pitluck S."/>
            <person name="Kyrpides N."/>
            <person name="Mavromatis K."/>
            <person name="Pagani I."/>
            <person name="Ivanova N."/>
            <person name="Mikhailova N."/>
            <person name="Lu M."/>
            <person name="Detter J.C."/>
            <person name="Tapia R."/>
            <person name="Han C."/>
            <person name="Land M."/>
            <person name="Hauser L."/>
            <person name="Markowitz V."/>
            <person name="Cheng J.-F."/>
            <person name="Hugenholtz P."/>
            <person name="Woyke T."/>
            <person name="Wu D."/>
            <person name="Spring S."/>
            <person name="Brambilla E."/>
            <person name="Klenk H.-P."/>
            <person name="Eisen J.A."/>
        </authorList>
    </citation>
    <scope>NUCLEOTIDE SEQUENCE [LARGE SCALE GENOMIC DNA]</scope>
    <source>
        <strain>SNP6</strain>
    </source>
</reference>
<dbReference type="eggNOG" id="arCOG05015">
    <property type="taxonomic scope" value="Archaea"/>
</dbReference>
<dbReference type="EMBL" id="CP002588">
    <property type="protein sequence ID" value="AEA47007.1"/>
    <property type="molecule type" value="Genomic_DNA"/>
</dbReference>
<accession>F2KSW2</accession>